<dbReference type="PIRSF" id="PIRSF002849">
    <property type="entry name" value="AAA_ATPase_chaperone_MoxR_prd"/>
    <property type="match status" value="1"/>
</dbReference>
<dbReference type="InterPro" id="IPR027417">
    <property type="entry name" value="P-loop_NTPase"/>
</dbReference>
<proteinExistence type="inferred from homology"/>
<dbReference type="CDD" id="cd00009">
    <property type="entry name" value="AAA"/>
    <property type="match status" value="1"/>
</dbReference>
<dbReference type="Pfam" id="PF07726">
    <property type="entry name" value="AAA_3"/>
    <property type="match status" value="1"/>
</dbReference>
<evidence type="ECO:0000256" key="1">
    <source>
        <dbReference type="ARBA" id="ARBA00022741"/>
    </source>
</evidence>
<sequence>MQDATPQTTPAERLREGLSRVVVGGERASFALLAALLAGGHALIEGVPGTAKTLTVRVLARLLGIDYARIQFTPDLMPSDVVGTTVFDQRSATFSLRRGPVFTNVLLADEINRTPPKTQAALLEAMEERRVTIDGTTHELPAPFIVCATQNPVEFEGTYPLPEAQLDRFLVRVRTGYPAPAEERALIARAANGFDAHDLAGAGVVAVVSRDELLAAQRAARSTHVAESLQGYLYDIVAATRAAADVALGASPRAALALLAATQAAALIDGRTFATPDDVKDVAAIVLAHRIIVRPEAELDGTSADDVIARVLAAVPAPEK</sequence>
<dbReference type="FunFam" id="3.40.50.300:FF:000640">
    <property type="entry name" value="MoxR family ATPase"/>
    <property type="match status" value="1"/>
</dbReference>
<dbReference type="PANTHER" id="PTHR42759">
    <property type="entry name" value="MOXR FAMILY PROTEIN"/>
    <property type="match status" value="1"/>
</dbReference>
<keyword evidence="2" id="KW-0067">ATP-binding</keyword>
<dbReference type="InterPro" id="IPR003593">
    <property type="entry name" value="AAA+_ATPase"/>
</dbReference>
<dbReference type="Pfam" id="PF17863">
    <property type="entry name" value="AAA_lid_2"/>
    <property type="match status" value="1"/>
</dbReference>
<comment type="similarity">
    <text evidence="3">Belongs to the MoxR family.</text>
</comment>
<feature type="domain" description="AAA+ ATPase" evidence="4">
    <location>
        <begin position="38"/>
        <end position="179"/>
    </location>
</feature>
<evidence type="ECO:0000256" key="3">
    <source>
        <dbReference type="ARBA" id="ARBA00061607"/>
    </source>
</evidence>
<dbReference type="GO" id="GO:0005524">
    <property type="term" value="F:ATP binding"/>
    <property type="evidence" value="ECO:0007669"/>
    <property type="project" value="UniProtKB-KW"/>
</dbReference>
<dbReference type="SMART" id="SM00382">
    <property type="entry name" value="AAA"/>
    <property type="match status" value="1"/>
</dbReference>
<keyword evidence="6" id="KW-1185">Reference proteome</keyword>
<dbReference type="Gene3D" id="3.40.50.300">
    <property type="entry name" value="P-loop containing nucleotide triphosphate hydrolases"/>
    <property type="match status" value="1"/>
</dbReference>
<organism evidence="5 6">
    <name type="scientific">Vulcanimicrobium alpinum</name>
    <dbReference type="NCBI Taxonomy" id="3016050"/>
    <lineage>
        <taxon>Bacteria</taxon>
        <taxon>Bacillati</taxon>
        <taxon>Vulcanimicrobiota</taxon>
        <taxon>Vulcanimicrobiia</taxon>
        <taxon>Vulcanimicrobiales</taxon>
        <taxon>Vulcanimicrobiaceae</taxon>
        <taxon>Vulcanimicrobium</taxon>
    </lineage>
</organism>
<dbReference type="SUPFAM" id="SSF52540">
    <property type="entry name" value="P-loop containing nucleoside triphosphate hydrolases"/>
    <property type="match status" value="1"/>
</dbReference>
<dbReference type="EMBL" id="AP025523">
    <property type="protein sequence ID" value="BDE04759.1"/>
    <property type="molecule type" value="Genomic_DNA"/>
</dbReference>
<gene>
    <name evidence="5" type="primary">moxR</name>
    <name evidence="5" type="ORF">WPS_00350</name>
</gene>
<dbReference type="InterPro" id="IPR011703">
    <property type="entry name" value="ATPase_AAA-3"/>
</dbReference>
<name>A0AAN1XS23_UNVUL</name>
<dbReference type="RefSeq" id="WP_317995851.1">
    <property type="nucleotide sequence ID" value="NZ_AP025523.1"/>
</dbReference>
<dbReference type="Proteomes" id="UP001317532">
    <property type="component" value="Chromosome"/>
</dbReference>
<protein>
    <submittedName>
        <fullName evidence="5">MoxR-like ATPase</fullName>
    </submittedName>
</protein>
<keyword evidence="1" id="KW-0547">Nucleotide-binding</keyword>
<dbReference type="KEGG" id="vab:WPS_00350"/>
<dbReference type="PANTHER" id="PTHR42759:SF1">
    <property type="entry name" value="MAGNESIUM-CHELATASE SUBUNIT CHLD"/>
    <property type="match status" value="1"/>
</dbReference>
<evidence type="ECO:0000313" key="5">
    <source>
        <dbReference type="EMBL" id="BDE04759.1"/>
    </source>
</evidence>
<dbReference type="InterPro" id="IPR041628">
    <property type="entry name" value="ChlI/MoxR_AAA_lid"/>
</dbReference>
<dbReference type="AlphaFoldDB" id="A0AAN1XS23"/>
<dbReference type="InterPro" id="IPR050764">
    <property type="entry name" value="CbbQ/NirQ/NorQ/GpvN"/>
</dbReference>
<reference evidence="5 6" key="1">
    <citation type="journal article" date="2022" name="ISME Commun">
        <title>Vulcanimicrobium alpinus gen. nov. sp. nov., the first cultivated representative of the candidate phylum 'Eremiobacterota', is a metabolically versatile aerobic anoxygenic phototroph.</title>
        <authorList>
            <person name="Yabe S."/>
            <person name="Muto K."/>
            <person name="Abe K."/>
            <person name="Yokota A."/>
            <person name="Staudigel H."/>
            <person name="Tebo B.M."/>
        </authorList>
    </citation>
    <scope>NUCLEOTIDE SEQUENCE [LARGE SCALE GENOMIC DNA]</scope>
    <source>
        <strain evidence="5 6">WC8-2</strain>
    </source>
</reference>
<evidence type="ECO:0000313" key="6">
    <source>
        <dbReference type="Proteomes" id="UP001317532"/>
    </source>
</evidence>
<evidence type="ECO:0000256" key="2">
    <source>
        <dbReference type="ARBA" id="ARBA00022840"/>
    </source>
</evidence>
<accession>A0AAN1XS23</accession>
<dbReference type="GO" id="GO:0016887">
    <property type="term" value="F:ATP hydrolysis activity"/>
    <property type="evidence" value="ECO:0007669"/>
    <property type="project" value="InterPro"/>
</dbReference>
<evidence type="ECO:0000259" key="4">
    <source>
        <dbReference type="SMART" id="SM00382"/>
    </source>
</evidence>
<dbReference type="Gene3D" id="1.10.8.80">
    <property type="entry name" value="Magnesium chelatase subunit I, C-Terminal domain"/>
    <property type="match status" value="1"/>
</dbReference>